<evidence type="ECO:0000313" key="4">
    <source>
        <dbReference type="Proteomes" id="UP000223596"/>
    </source>
</evidence>
<evidence type="ECO:0008006" key="5">
    <source>
        <dbReference type="Google" id="ProtNLM"/>
    </source>
</evidence>
<dbReference type="AlphaFoldDB" id="A0AB36TF48"/>
<feature type="region of interest" description="Disordered" evidence="1">
    <location>
        <begin position="405"/>
        <end position="429"/>
    </location>
</feature>
<protein>
    <recommendedName>
        <fullName evidence="5">Lipoprotein</fullName>
    </recommendedName>
</protein>
<evidence type="ECO:0000313" key="3">
    <source>
        <dbReference type="EMBL" id="PFH02393.1"/>
    </source>
</evidence>
<feature type="signal peptide" evidence="2">
    <location>
        <begin position="1"/>
        <end position="20"/>
    </location>
</feature>
<evidence type="ECO:0000256" key="1">
    <source>
        <dbReference type="SAM" id="MobiDB-lite"/>
    </source>
</evidence>
<reference evidence="3 4" key="1">
    <citation type="submission" date="2017-09" db="EMBL/GenBank/DDBJ databases">
        <title>Evaluation of Pacific Biosciences Sequencing Technology to Finishing C. thermocellum Genome Sequences.</title>
        <authorList>
            <person name="Brown S."/>
        </authorList>
    </citation>
    <scope>NUCLEOTIDE SEQUENCE [LARGE SCALE GENOMIC DNA]</scope>
    <source>
        <strain evidence="3 4">AD2</strain>
    </source>
</reference>
<feature type="chain" id="PRO_5044279603" description="Lipoprotein" evidence="2">
    <location>
        <begin position="21"/>
        <end position="429"/>
    </location>
</feature>
<sequence>MNKKLKILAVSTLITATVFSTGCSVLFNKPPATDTEPPKIETPDTSAEEDKKVQEFMTEYFGALFGQNVESYKNNLLTGEIPANIKNYIAERTIKEGDKNPEVGIHFPRFVEVNGMTMLNYEILKDANNNPVIESDFIGKNGDAYLYYVRVGLKAKGLPNSLFHKYYVLNNETNVYEKIKENGVDKVVPEEDYDYIKVTAKYDVEVVKEGDGYKVLTQKEADFKSPLSKRISKLNNEFIEKRQYLDENIPEEKQQLDNEKALLEQFFKNLLALDRERMALLRAKWYEGYTGFMEFLSGLGINKVNDKEILFTDANYTQKFNIMSFPLQVNMERIESIDNIKIIQHPGYTQKNKMYFVIFDASVVKANGMIGDKVVYKYDYTVSMKNKDNKLMIDEIKLNEFYQKKDTKQSEKKDEKKEEKKEEDTIDLM</sequence>
<gene>
    <name evidence="3" type="ORF">M972_111164</name>
</gene>
<dbReference type="RefSeq" id="WP_003521255.1">
    <property type="nucleotide sequence ID" value="NZ_CP013828.1"/>
</dbReference>
<organism evidence="3 4">
    <name type="scientific">Acetivibrio thermocellus AD2</name>
    <dbReference type="NCBI Taxonomy" id="1138384"/>
    <lineage>
        <taxon>Bacteria</taxon>
        <taxon>Bacillati</taxon>
        <taxon>Bacillota</taxon>
        <taxon>Clostridia</taxon>
        <taxon>Eubacteriales</taxon>
        <taxon>Oscillospiraceae</taxon>
        <taxon>Acetivibrio</taxon>
    </lineage>
</organism>
<feature type="compositionally biased region" description="Basic and acidic residues" evidence="1">
    <location>
        <begin position="405"/>
        <end position="423"/>
    </location>
</feature>
<dbReference type="Proteomes" id="UP000223596">
    <property type="component" value="Unassembled WGS sequence"/>
</dbReference>
<name>A0AB36TF48_ACETH</name>
<dbReference type="PROSITE" id="PS51257">
    <property type="entry name" value="PROKAR_LIPOPROTEIN"/>
    <property type="match status" value="1"/>
</dbReference>
<dbReference type="GeneID" id="35805843"/>
<evidence type="ECO:0000256" key="2">
    <source>
        <dbReference type="SAM" id="SignalP"/>
    </source>
</evidence>
<dbReference type="EMBL" id="PDBW01000001">
    <property type="protein sequence ID" value="PFH02393.1"/>
    <property type="molecule type" value="Genomic_DNA"/>
</dbReference>
<proteinExistence type="predicted"/>
<comment type="caution">
    <text evidence="3">The sequence shown here is derived from an EMBL/GenBank/DDBJ whole genome shotgun (WGS) entry which is preliminary data.</text>
</comment>
<keyword evidence="2" id="KW-0732">Signal</keyword>
<accession>A0AB36TF48</accession>